<proteinExistence type="predicted"/>
<dbReference type="AlphaFoldDB" id="A0A699T2W0"/>
<feature type="non-terminal residue" evidence="1">
    <location>
        <position position="1"/>
    </location>
</feature>
<comment type="caution">
    <text evidence="1">The sequence shown here is derived from an EMBL/GenBank/DDBJ whole genome shotgun (WGS) entry which is preliminary data.</text>
</comment>
<name>A0A699T2W0_TANCI</name>
<sequence>LELFPFAPGVYVFEVPVAKELIIGSGIPRSDNSSQERHHTNMVKLVVEIECFDMSFDEVDKETGSSDRLQPKQADLSCVHALNEPHLHEIHVFPSKHEVDLC</sequence>
<organism evidence="1">
    <name type="scientific">Tanacetum cinerariifolium</name>
    <name type="common">Dalmatian daisy</name>
    <name type="synonym">Chrysanthemum cinerariifolium</name>
    <dbReference type="NCBI Taxonomy" id="118510"/>
    <lineage>
        <taxon>Eukaryota</taxon>
        <taxon>Viridiplantae</taxon>
        <taxon>Streptophyta</taxon>
        <taxon>Embryophyta</taxon>
        <taxon>Tracheophyta</taxon>
        <taxon>Spermatophyta</taxon>
        <taxon>Magnoliopsida</taxon>
        <taxon>eudicotyledons</taxon>
        <taxon>Gunneridae</taxon>
        <taxon>Pentapetalae</taxon>
        <taxon>asterids</taxon>
        <taxon>campanulids</taxon>
        <taxon>Asterales</taxon>
        <taxon>Asteraceae</taxon>
        <taxon>Asteroideae</taxon>
        <taxon>Anthemideae</taxon>
        <taxon>Anthemidinae</taxon>
        <taxon>Tanacetum</taxon>
    </lineage>
</organism>
<protein>
    <submittedName>
        <fullName evidence="1">Uncharacterized protein</fullName>
    </submittedName>
</protein>
<accession>A0A699T2W0</accession>
<evidence type="ECO:0000313" key="1">
    <source>
        <dbReference type="EMBL" id="GFD03763.1"/>
    </source>
</evidence>
<gene>
    <name evidence="1" type="ORF">Tci_875732</name>
</gene>
<dbReference type="EMBL" id="BKCJ011207073">
    <property type="protein sequence ID" value="GFD03763.1"/>
    <property type="molecule type" value="Genomic_DNA"/>
</dbReference>
<reference evidence="1" key="1">
    <citation type="journal article" date="2019" name="Sci. Rep.">
        <title>Draft genome of Tanacetum cinerariifolium, the natural source of mosquito coil.</title>
        <authorList>
            <person name="Yamashiro T."/>
            <person name="Shiraishi A."/>
            <person name="Satake H."/>
            <person name="Nakayama K."/>
        </authorList>
    </citation>
    <scope>NUCLEOTIDE SEQUENCE</scope>
</reference>